<proteinExistence type="predicted"/>
<organism evidence="2">
    <name type="scientific">Streptomyces griseochromogenes</name>
    <dbReference type="NCBI Taxonomy" id="68214"/>
    <lineage>
        <taxon>Bacteria</taxon>
        <taxon>Bacillati</taxon>
        <taxon>Actinomycetota</taxon>
        <taxon>Actinomycetes</taxon>
        <taxon>Kitasatosporales</taxon>
        <taxon>Streptomycetaceae</taxon>
        <taxon>Streptomyces</taxon>
    </lineage>
</organism>
<name>M1GT27_9ACTN</name>
<dbReference type="AlphaFoldDB" id="M1GT27"/>
<evidence type="ECO:0000256" key="1">
    <source>
        <dbReference type="SAM" id="MobiDB-lite"/>
    </source>
</evidence>
<evidence type="ECO:0000313" key="2">
    <source>
        <dbReference type="EMBL" id="AGE35603.1"/>
    </source>
</evidence>
<gene>
    <name evidence="2" type="primary">ex-bls-5</name>
</gene>
<dbReference type="EMBL" id="JX244070">
    <property type="protein sequence ID" value="AGE35603.1"/>
    <property type="molecule type" value="Genomic_DNA"/>
</dbReference>
<reference evidence="2" key="1">
    <citation type="journal article" date="2013" name="Appl. Environ. Microbiol.">
        <title>Streptomyces lividans Blasticidin S Deaminase and Its Application in Engineering a Blasticidin S-Producing Strain for Ease of Genetic Manipulation.</title>
        <authorList>
            <person name="Li L."/>
            <person name="Wu J."/>
            <person name="Deng Z."/>
            <person name="Zabriskie T.M."/>
            <person name="He X."/>
        </authorList>
    </citation>
    <scope>NUCLEOTIDE SEQUENCE</scope>
</reference>
<sequence>MASCSGTCMVESSGAEARWAWKKPSSEAVSRSGPPWGLRYSTSRSYSENHAFRLSSQMSIRWPRTTSLARSSGAEAGSCSSCGAASSGPAPGDWGAGVWSVAPCCFATPLNALLCTSARPNSSFRLFRRSFLTSEIPWVRTGESPVAPWGTDNILSAAPSMSACSTENFVSSSTTRPRDGDASVSPSAGACAAGTNRRWSGESGSGLKK</sequence>
<accession>M1GT27</accession>
<feature type="region of interest" description="Disordered" evidence="1">
    <location>
        <begin position="168"/>
        <end position="209"/>
    </location>
</feature>
<protein>
    <submittedName>
        <fullName evidence="2">Uncharacterized protein</fullName>
    </submittedName>
</protein>